<name>A0A381V5Q4_9ZZZZ</name>
<dbReference type="AlphaFoldDB" id="A0A381V5Q4"/>
<dbReference type="InterPro" id="IPR049430">
    <property type="entry name" value="UvsW_N_sf"/>
</dbReference>
<organism evidence="1">
    <name type="scientific">marine metagenome</name>
    <dbReference type="NCBI Taxonomy" id="408172"/>
    <lineage>
        <taxon>unclassified sequences</taxon>
        <taxon>metagenomes</taxon>
        <taxon>ecological metagenomes</taxon>
    </lineage>
</organism>
<feature type="non-terminal residue" evidence="1">
    <location>
        <position position="36"/>
    </location>
</feature>
<reference evidence="1" key="1">
    <citation type="submission" date="2018-05" db="EMBL/GenBank/DDBJ databases">
        <authorList>
            <person name="Lanie J.A."/>
            <person name="Ng W.-L."/>
            <person name="Kazmierczak K.M."/>
            <person name="Andrzejewski T.M."/>
            <person name="Davidsen T.M."/>
            <person name="Wayne K.J."/>
            <person name="Tettelin H."/>
            <person name="Glass J.I."/>
            <person name="Rusch D."/>
            <person name="Podicherti R."/>
            <person name="Tsui H.-C.T."/>
            <person name="Winkler M.E."/>
        </authorList>
    </citation>
    <scope>NUCLEOTIDE SEQUENCE</scope>
</reference>
<proteinExistence type="predicted"/>
<accession>A0A381V5Q4</accession>
<protein>
    <submittedName>
        <fullName evidence="1">Uncharacterized protein</fullName>
    </submittedName>
</protein>
<dbReference type="Gene3D" id="3.30.780.20">
    <property type="match status" value="1"/>
</dbReference>
<evidence type="ECO:0000313" key="1">
    <source>
        <dbReference type="EMBL" id="SVA35534.1"/>
    </source>
</evidence>
<sequence length="36" mass="4222">MPTYRNRIWDGKIRLFSPATGEIYVGLLPHLIKFCD</sequence>
<gene>
    <name evidence="1" type="ORF">METZ01_LOCUS88388</name>
</gene>
<dbReference type="EMBL" id="UINC01007885">
    <property type="protein sequence ID" value="SVA35534.1"/>
    <property type="molecule type" value="Genomic_DNA"/>
</dbReference>